<accession>A0A9P6B9Z8</accession>
<feature type="compositionally biased region" description="Polar residues" evidence="1">
    <location>
        <begin position="266"/>
        <end position="280"/>
    </location>
</feature>
<dbReference type="AlphaFoldDB" id="A0A9P6B9Z8"/>
<gene>
    <name evidence="2" type="ORF">BS47DRAFT_634864</name>
</gene>
<feature type="region of interest" description="Disordered" evidence="1">
    <location>
        <begin position="105"/>
        <end position="152"/>
    </location>
</feature>
<keyword evidence="3" id="KW-1185">Reference proteome</keyword>
<evidence type="ECO:0000313" key="3">
    <source>
        <dbReference type="Proteomes" id="UP000886523"/>
    </source>
</evidence>
<feature type="compositionally biased region" description="Low complexity" evidence="1">
    <location>
        <begin position="12"/>
        <end position="21"/>
    </location>
</feature>
<sequence length="316" mass="33778">MDMVPMDISAFAPETAASSQPAPSPSQNYFLMSPHPRSSPTTSRHTHTLSIDSVSSDPGPGPQDSRNARPIRLDYDDPGLAALHQHHYPNSFFSSSTSSLTNALDMRYPTADPPTSPPSVSSSSAPSLPSTGYATPSLPSEPAFFDHHDYPQEGQGDLSGFTAVEMITMSILDGVEQAICEARDALGRGDKETFSARAQNIVTSVDLIRGISPNTPPNLTSASAHNYRIDALYDSLRFSGHPPASRSPHVHVSSIDGASGVPPESAASSPSNKVPNMSSEDLQRQQAQAFQLWAFAPRHCGSFTKTDDIDCHSSRC</sequence>
<proteinExistence type="predicted"/>
<organism evidence="2 3">
    <name type="scientific">Hydnum rufescens UP504</name>
    <dbReference type="NCBI Taxonomy" id="1448309"/>
    <lineage>
        <taxon>Eukaryota</taxon>
        <taxon>Fungi</taxon>
        <taxon>Dikarya</taxon>
        <taxon>Basidiomycota</taxon>
        <taxon>Agaricomycotina</taxon>
        <taxon>Agaricomycetes</taxon>
        <taxon>Cantharellales</taxon>
        <taxon>Hydnaceae</taxon>
        <taxon>Hydnum</taxon>
    </lineage>
</organism>
<feature type="region of interest" description="Disordered" evidence="1">
    <location>
        <begin position="1"/>
        <end position="74"/>
    </location>
</feature>
<evidence type="ECO:0000256" key="1">
    <source>
        <dbReference type="SAM" id="MobiDB-lite"/>
    </source>
</evidence>
<comment type="caution">
    <text evidence="2">The sequence shown here is derived from an EMBL/GenBank/DDBJ whole genome shotgun (WGS) entry which is preliminary data.</text>
</comment>
<reference evidence="2" key="1">
    <citation type="journal article" date="2020" name="Nat. Commun.">
        <title>Large-scale genome sequencing of mycorrhizal fungi provides insights into the early evolution of symbiotic traits.</title>
        <authorList>
            <person name="Miyauchi S."/>
            <person name="Kiss E."/>
            <person name="Kuo A."/>
            <person name="Drula E."/>
            <person name="Kohler A."/>
            <person name="Sanchez-Garcia M."/>
            <person name="Morin E."/>
            <person name="Andreopoulos B."/>
            <person name="Barry K.W."/>
            <person name="Bonito G."/>
            <person name="Buee M."/>
            <person name="Carver A."/>
            <person name="Chen C."/>
            <person name="Cichocki N."/>
            <person name="Clum A."/>
            <person name="Culley D."/>
            <person name="Crous P.W."/>
            <person name="Fauchery L."/>
            <person name="Girlanda M."/>
            <person name="Hayes R.D."/>
            <person name="Keri Z."/>
            <person name="LaButti K."/>
            <person name="Lipzen A."/>
            <person name="Lombard V."/>
            <person name="Magnuson J."/>
            <person name="Maillard F."/>
            <person name="Murat C."/>
            <person name="Nolan M."/>
            <person name="Ohm R.A."/>
            <person name="Pangilinan J."/>
            <person name="Pereira M.F."/>
            <person name="Perotto S."/>
            <person name="Peter M."/>
            <person name="Pfister S."/>
            <person name="Riley R."/>
            <person name="Sitrit Y."/>
            <person name="Stielow J.B."/>
            <person name="Szollosi G."/>
            <person name="Zifcakova L."/>
            <person name="Stursova M."/>
            <person name="Spatafora J.W."/>
            <person name="Tedersoo L."/>
            <person name="Vaario L.M."/>
            <person name="Yamada A."/>
            <person name="Yan M."/>
            <person name="Wang P."/>
            <person name="Xu J."/>
            <person name="Bruns T."/>
            <person name="Baldrian P."/>
            <person name="Vilgalys R."/>
            <person name="Dunand C."/>
            <person name="Henrissat B."/>
            <person name="Grigoriev I.V."/>
            <person name="Hibbett D."/>
            <person name="Nagy L.G."/>
            <person name="Martin F.M."/>
        </authorList>
    </citation>
    <scope>NUCLEOTIDE SEQUENCE</scope>
    <source>
        <strain evidence="2">UP504</strain>
    </source>
</reference>
<dbReference type="Proteomes" id="UP000886523">
    <property type="component" value="Unassembled WGS sequence"/>
</dbReference>
<feature type="region of interest" description="Disordered" evidence="1">
    <location>
        <begin position="243"/>
        <end position="283"/>
    </location>
</feature>
<feature type="compositionally biased region" description="Low complexity" evidence="1">
    <location>
        <begin position="33"/>
        <end position="43"/>
    </location>
</feature>
<dbReference type="EMBL" id="MU128911">
    <property type="protein sequence ID" value="KAF9520483.1"/>
    <property type="molecule type" value="Genomic_DNA"/>
</dbReference>
<evidence type="ECO:0000313" key="2">
    <source>
        <dbReference type="EMBL" id="KAF9520483.1"/>
    </source>
</evidence>
<feature type="compositionally biased region" description="Low complexity" evidence="1">
    <location>
        <begin position="118"/>
        <end position="131"/>
    </location>
</feature>
<protein>
    <submittedName>
        <fullName evidence="2">Uncharacterized protein</fullName>
    </submittedName>
</protein>
<name>A0A9P6B9Z8_9AGAM</name>